<dbReference type="InterPro" id="IPR000595">
    <property type="entry name" value="cNMP-bd_dom"/>
</dbReference>
<evidence type="ECO:0000256" key="1">
    <source>
        <dbReference type="ARBA" id="ARBA00023015"/>
    </source>
</evidence>
<evidence type="ECO:0000259" key="4">
    <source>
        <dbReference type="PROSITE" id="PS50042"/>
    </source>
</evidence>
<dbReference type="InterPro" id="IPR036390">
    <property type="entry name" value="WH_DNA-bd_sf"/>
</dbReference>
<dbReference type="PANTHER" id="PTHR24567:SF26">
    <property type="entry name" value="REGULATORY PROTEIN YEIL"/>
    <property type="match status" value="1"/>
</dbReference>
<dbReference type="RefSeq" id="WP_346195839.1">
    <property type="nucleotide sequence ID" value="NZ_JBDJHV010000029.1"/>
</dbReference>
<name>A0ABV0HCG2_9NEIS</name>
<proteinExistence type="predicted"/>
<evidence type="ECO:0000259" key="5">
    <source>
        <dbReference type="PROSITE" id="PS51063"/>
    </source>
</evidence>
<evidence type="ECO:0000256" key="2">
    <source>
        <dbReference type="ARBA" id="ARBA00023125"/>
    </source>
</evidence>
<accession>A0ABV0HCG2</accession>
<dbReference type="CDD" id="cd00038">
    <property type="entry name" value="CAP_ED"/>
    <property type="match status" value="1"/>
</dbReference>
<dbReference type="InterPro" id="IPR012318">
    <property type="entry name" value="HTH_CRP"/>
</dbReference>
<comment type="caution">
    <text evidence="6">The sequence shown here is derived from an EMBL/GenBank/DDBJ whole genome shotgun (WGS) entry which is preliminary data.</text>
</comment>
<dbReference type="EMBL" id="JBDQQU010000385">
    <property type="protein sequence ID" value="MEO3957602.1"/>
    <property type="molecule type" value="Genomic_DNA"/>
</dbReference>
<keyword evidence="7" id="KW-1185">Reference proteome</keyword>
<dbReference type="InterPro" id="IPR036388">
    <property type="entry name" value="WH-like_DNA-bd_sf"/>
</dbReference>
<evidence type="ECO:0000256" key="3">
    <source>
        <dbReference type="ARBA" id="ARBA00023163"/>
    </source>
</evidence>
<keyword evidence="3" id="KW-0804">Transcription</keyword>
<dbReference type="InterPro" id="IPR018490">
    <property type="entry name" value="cNMP-bd_dom_sf"/>
</dbReference>
<protein>
    <submittedName>
        <fullName evidence="6">Crp/Fnr family transcriptional regulator</fullName>
    </submittedName>
</protein>
<organism evidence="6 7">
    <name type="scientific">Chromobacterium piscinae</name>
    <dbReference type="NCBI Taxonomy" id="686831"/>
    <lineage>
        <taxon>Bacteria</taxon>
        <taxon>Pseudomonadati</taxon>
        <taxon>Pseudomonadota</taxon>
        <taxon>Betaproteobacteria</taxon>
        <taxon>Neisseriales</taxon>
        <taxon>Chromobacteriaceae</taxon>
        <taxon>Chromobacterium</taxon>
    </lineage>
</organism>
<dbReference type="Pfam" id="PF00027">
    <property type="entry name" value="cNMP_binding"/>
    <property type="match status" value="1"/>
</dbReference>
<dbReference type="PROSITE" id="PS50042">
    <property type="entry name" value="CNMP_BINDING_3"/>
    <property type="match status" value="1"/>
</dbReference>
<keyword evidence="1" id="KW-0805">Transcription regulation</keyword>
<evidence type="ECO:0000313" key="7">
    <source>
        <dbReference type="Proteomes" id="UP001438292"/>
    </source>
</evidence>
<dbReference type="SMART" id="SM00419">
    <property type="entry name" value="HTH_CRP"/>
    <property type="match status" value="1"/>
</dbReference>
<dbReference type="Gene3D" id="1.10.10.10">
    <property type="entry name" value="Winged helix-like DNA-binding domain superfamily/Winged helix DNA-binding domain"/>
    <property type="match status" value="1"/>
</dbReference>
<dbReference type="Proteomes" id="UP001438292">
    <property type="component" value="Unassembled WGS sequence"/>
</dbReference>
<dbReference type="InterPro" id="IPR014710">
    <property type="entry name" value="RmlC-like_jellyroll"/>
</dbReference>
<keyword evidence="2" id="KW-0238">DNA-binding</keyword>
<feature type="domain" description="HTH crp-type" evidence="5">
    <location>
        <begin position="176"/>
        <end position="245"/>
    </location>
</feature>
<dbReference type="SUPFAM" id="SSF51206">
    <property type="entry name" value="cAMP-binding domain-like"/>
    <property type="match status" value="1"/>
</dbReference>
<sequence length="249" mass="28131">MTKACPCLRGPGAGSRGRVTEMNQEQVRQMLRQTPLFGHLEDGALDHVVECSEAVRLAKGESLYEEGDESDSVALLLDGCMQVYVSESNGKKYVLQMVMPGQLLGIESFVDCGERGNNVVADEDSVLLRFTRETLRQVFDSEDGLPDCDRVRGSIMRYLVSLVRHMTTLARNLALLDVYGRVRILINQMLIEQDGVLILRKQLTQQEIADQIGSSREMVARILKELVYGHYIRLENRRIVVLKMLPENF</sequence>
<dbReference type="SUPFAM" id="SSF46785">
    <property type="entry name" value="Winged helix' DNA-binding domain"/>
    <property type="match status" value="1"/>
</dbReference>
<reference evidence="6 7" key="1">
    <citation type="submission" date="2024-05" db="EMBL/GenBank/DDBJ databases">
        <authorList>
            <person name="De Oliveira J.P."/>
            <person name="Noriler S.A."/>
            <person name="De Oliveira A.G."/>
            <person name="Sipoli D.S."/>
        </authorList>
    </citation>
    <scope>NUCLEOTIDE SEQUENCE [LARGE SCALE GENOMIC DNA]</scope>
    <source>
        <strain evidence="6 7">LABIM186</strain>
    </source>
</reference>
<gene>
    <name evidence="6" type="ORF">ABH309_24485</name>
</gene>
<dbReference type="InterPro" id="IPR050397">
    <property type="entry name" value="Env_Response_Regulators"/>
</dbReference>
<dbReference type="Gene3D" id="2.60.120.10">
    <property type="entry name" value="Jelly Rolls"/>
    <property type="match status" value="1"/>
</dbReference>
<dbReference type="Pfam" id="PF13545">
    <property type="entry name" value="HTH_Crp_2"/>
    <property type="match status" value="1"/>
</dbReference>
<feature type="domain" description="Cyclic nucleotide-binding" evidence="4">
    <location>
        <begin position="36"/>
        <end position="139"/>
    </location>
</feature>
<dbReference type="PROSITE" id="PS51063">
    <property type="entry name" value="HTH_CRP_2"/>
    <property type="match status" value="1"/>
</dbReference>
<dbReference type="SMART" id="SM00100">
    <property type="entry name" value="cNMP"/>
    <property type="match status" value="1"/>
</dbReference>
<evidence type="ECO:0000313" key="6">
    <source>
        <dbReference type="EMBL" id="MEO3957602.1"/>
    </source>
</evidence>
<dbReference type="PANTHER" id="PTHR24567">
    <property type="entry name" value="CRP FAMILY TRANSCRIPTIONAL REGULATORY PROTEIN"/>
    <property type="match status" value="1"/>
</dbReference>